<name>A0A841FBV6_9ACTN</name>
<dbReference type="InterPro" id="IPR000182">
    <property type="entry name" value="GNAT_dom"/>
</dbReference>
<dbReference type="GO" id="GO:0016747">
    <property type="term" value="F:acyltransferase activity, transferring groups other than amino-acyl groups"/>
    <property type="evidence" value="ECO:0007669"/>
    <property type="project" value="InterPro"/>
</dbReference>
<dbReference type="AlphaFoldDB" id="A0A841FBV6"/>
<keyword evidence="3" id="KW-1185">Reference proteome</keyword>
<dbReference type="PANTHER" id="PTHR43792">
    <property type="entry name" value="GNAT FAMILY, PUTATIVE (AFU_ORTHOLOGUE AFUA_3G00765)-RELATED-RELATED"/>
    <property type="match status" value="1"/>
</dbReference>
<dbReference type="Proteomes" id="UP000548476">
    <property type="component" value="Unassembled WGS sequence"/>
</dbReference>
<reference evidence="2 3" key="1">
    <citation type="submission" date="2020-08" db="EMBL/GenBank/DDBJ databases">
        <title>Genomic Encyclopedia of Type Strains, Phase IV (KMG-IV): sequencing the most valuable type-strain genomes for metagenomic binning, comparative biology and taxonomic classification.</title>
        <authorList>
            <person name="Goeker M."/>
        </authorList>
    </citation>
    <scope>NUCLEOTIDE SEQUENCE [LARGE SCALE GENOMIC DNA]</scope>
    <source>
        <strain evidence="2 3">YIM 65646</strain>
    </source>
</reference>
<dbReference type="SUPFAM" id="SSF55729">
    <property type="entry name" value="Acyl-CoA N-acyltransferases (Nat)"/>
    <property type="match status" value="1"/>
</dbReference>
<proteinExistence type="predicted"/>
<evidence type="ECO:0000313" key="3">
    <source>
        <dbReference type="Proteomes" id="UP000548476"/>
    </source>
</evidence>
<keyword evidence="2" id="KW-0808">Transferase</keyword>
<protein>
    <submittedName>
        <fullName evidence="2">RimJ/RimL family protein N-acetyltransferase</fullName>
    </submittedName>
</protein>
<feature type="domain" description="N-acetyltransferase" evidence="1">
    <location>
        <begin position="20"/>
        <end position="190"/>
    </location>
</feature>
<gene>
    <name evidence="2" type="ORF">HNR73_001596</name>
</gene>
<evidence type="ECO:0000313" key="2">
    <source>
        <dbReference type="EMBL" id="MBB6033746.1"/>
    </source>
</evidence>
<dbReference type="Gene3D" id="3.40.630.30">
    <property type="match status" value="1"/>
</dbReference>
<dbReference type="Pfam" id="PF13302">
    <property type="entry name" value="Acetyltransf_3"/>
    <property type="match status" value="1"/>
</dbReference>
<comment type="caution">
    <text evidence="2">The sequence shown here is derived from an EMBL/GenBank/DDBJ whole genome shotgun (WGS) entry which is preliminary data.</text>
</comment>
<dbReference type="EMBL" id="JACHGT010000003">
    <property type="protein sequence ID" value="MBB6033746.1"/>
    <property type="molecule type" value="Genomic_DNA"/>
</dbReference>
<sequence length="196" mass="21723">MDDQPLTGEPDITEPTTARLRLRQWRPGDHAPFAELNADPEVMEHFPSTLTRDKSDRLAELIADRIGDNGFGMWAVEVIETGEFIGFTGLNTVTFDAHFTPAVEIGWRLTRKAWGHGYATEAAQAALAHAFEGLGLAEVVSFTATSNLRSQAVMTRLGMTKDPHGDFHHPAIGDPQHPLSLHVLYRISAGQWTKRR</sequence>
<dbReference type="InterPro" id="IPR016181">
    <property type="entry name" value="Acyl_CoA_acyltransferase"/>
</dbReference>
<organism evidence="2 3">
    <name type="scientific">Phytomonospora endophytica</name>
    <dbReference type="NCBI Taxonomy" id="714109"/>
    <lineage>
        <taxon>Bacteria</taxon>
        <taxon>Bacillati</taxon>
        <taxon>Actinomycetota</taxon>
        <taxon>Actinomycetes</taxon>
        <taxon>Micromonosporales</taxon>
        <taxon>Micromonosporaceae</taxon>
        <taxon>Phytomonospora</taxon>
    </lineage>
</organism>
<dbReference type="PROSITE" id="PS51186">
    <property type="entry name" value="GNAT"/>
    <property type="match status" value="1"/>
</dbReference>
<dbReference type="PANTHER" id="PTHR43792:SF1">
    <property type="entry name" value="N-ACETYLTRANSFERASE DOMAIN-CONTAINING PROTEIN"/>
    <property type="match status" value="1"/>
</dbReference>
<dbReference type="RefSeq" id="WP_239121964.1">
    <property type="nucleotide sequence ID" value="NZ_BONT01000013.1"/>
</dbReference>
<dbReference type="InterPro" id="IPR051531">
    <property type="entry name" value="N-acetyltransferase"/>
</dbReference>
<evidence type="ECO:0000259" key="1">
    <source>
        <dbReference type="PROSITE" id="PS51186"/>
    </source>
</evidence>
<accession>A0A841FBV6</accession>